<dbReference type="OrthoDB" id="997423at2"/>
<name>A0A2U1JJV0_9FLAO</name>
<comment type="caution">
    <text evidence="1">The sequence shown here is derived from an EMBL/GenBank/DDBJ whole genome shotgun (WGS) entry which is preliminary data.</text>
</comment>
<accession>A0A2U1JJV0</accession>
<dbReference type="PROSITE" id="PS00018">
    <property type="entry name" value="EF_HAND_1"/>
    <property type="match status" value="1"/>
</dbReference>
<dbReference type="AlphaFoldDB" id="A0A2U1JJV0"/>
<dbReference type="Proteomes" id="UP000245449">
    <property type="component" value="Unassembled WGS sequence"/>
</dbReference>
<gene>
    <name evidence="1" type="ORF">DB895_07440</name>
</gene>
<dbReference type="EMBL" id="QCZI01000007">
    <property type="protein sequence ID" value="PWA05421.1"/>
    <property type="molecule type" value="Genomic_DNA"/>
</dbReference>
<reference evidence="1 2" key="1">
    <citation type="submission" date="2018-04" db="EMBL/GenBank/DDBJ databases">
        <title>Flavobacterium sp. nov., isolated from glacier ice.</title>
        <authorList>
            <person name="Liu Q."/>
            <person name="Xin Y.-H."/>
        </authorList>
    </citation>
    <scope>NUCLEOTIDE SEQUENCE [LARGE SCALE GENOMIC DNA]</scope>
    <source>
        <strain evidence="1 2">RB1R5</strain>
    </source>
</reference>
<organism evidence="1 2">
    <name type="scientific">Flavobacterium psychrotolerans</name>
    <dbReference type="NCBI Taxonomy" id="2169410"/>
    <lineage>
        <taxon>Bacteria</taxon>
        <taxon>Pseudomonadati</taxon>
        <taxon>Bacteroidota</taxon>
        <taxon>Flavobacteriia</taxon>
        <taxon>Flavobacteriales</taxon>
        <taxon>Flavobacteriaceae</taxon>
        <taxon>Flavobacterium</taxon>
    </lineage>
</organism>
<protein>
    <recommendedName>
        <fullName evidence="3">EF-hand domain-containing protein</fullName>
    </recommendedName>
</protein>
<evidence type="ECO:0000313" key="2">
    <source>
        <dbReference type="Proteomes" id="UP000245449"/>
    </source>
</evidence>
<keyword evidence="2" id="KW-1185">Reference proteome</keyword>
<sequence length="241" mass="27669">MKNIAKYSVVFFLALLVSCKEEIENPKVIYENSSKPKEQPKLDTDQVEIADLPIQMQGTNYLIHPVGGLNIYGGNAKLKYDSSSNVNDISFKISNYSEYEITGYLQNLKFQEIGSDSIKALTDKPILIQTATYLKSVSDKTKQQVLVYALADMDTNKDDKLDVNDIKTLYISEISGKRFTKISADLQELIDWNLMESKSRLYFRTIEDTNKNGQFDKDDVVHYHYLDLSNKDWKVMDYNPI</sequence>
<dbReference type="PROSITE" id="PS51257">
    <property type="entry name" value="PROKAR_LIPOPROTEIN"/>
    <property type="match status" value="1"/>
</dbReference>
<evidence type="ECO:0000313" key="1">
    <source>
        <dbReference type="EMBL" id="PWA05421.1"/>
    </source>
</evidence>
<evidence type="ECO:0008006" key="3">
    <source>
        <dbReference type="Google" id="ProtNLM"/>
    </source>
</evidence>
<dbReference type="InterPro" id="IPR018247">
    <property type="entry name" value="EF_Hand_1_Ca_BS"/>
</dbReference>
<proteinExistence type="predicted"/>
<dbReference type="RefSeq" id="WP_116724732.1">
    <property type="nucleotide sequence ID" value="NZ_QCZI01000007.1"/>
</dbReference>